<gene>
    <name evidence="1" type="ORF">RirG_028430</name>
</gene>
<organism evidence="1 2">
    <name type="scientific">Rhizophagus irregularis (strain DAOM 197198w)</name>
    <name type="common">Glomus intraradices</name>
    <dbReference type="NCBI Taxonomy" id="1432141"/>
    <lineage>
        <taxon>Eukaryota</taxon>
        <taxon>Fungi</taxon>
        <taxon>Fungi incertae sedis</taxon>
        <taxon>Mucoromycota</taxon>
        <taxon>Glomeromycotina</taxon>
        <taxon>Glomeromycetes</taxon>
        <taxon>Glomerales</taxon>
        <taxon>Glomeraceae</taxon>
        <taxon>Rhizophagus</taxon>
    </lineage>
</organism>
<keyword evidence="2" id="KW-1185">Reference proteome</keyword>
<dbReference type="OrthoDB" id="10321471at2759"/>
<dbReference type="HOGENOM" id="CLU_2672410_0_0_1"/>
<dbReference type="Proteomes" id="UP000022910">
    <property type="component" value="Unassembled WGS sequence"/>
</dbReference>
<evidence type="ECO:0000313" key="1">
    <source>
        <dbReference type="EMBL" id="EXX76953.1"/>
    </source>
</evidence>
<accession>A0A015NCK3</accession>
<comment type="caution">
    <text evidence="1">The sequence shown here is derived from an EMBL/GenBank/DDBJ whole genome shotgun (WGS) entry which is preliminary data.</text>
</comment>
<name>A0A015NCK3_RHIIW</name>
<dbReference type="AlphaFoldDB" id="A0A015NCK3"/>
<proteinExistence type="predicted"/>
<reference evidence="1 2" key="1">
    <citation type="submission" date="2014-02" db="EMBL/GenBank/DDBJ databases">
        <title>Single nucleus genome sequencing reveals high similarity among nuclei of an endomycorrhizal fungus.</title>
        <authorList>
            <person name="Lin K."/>
            <person name="Geurts R."/>
            <person name="Zhang Z."/>
            <person name="Limpens E."/>
            <person name="Saunders D.G."/>
            <person name="Mu D."/>
            <person name="Pang E."/>
            <person name="Cao H."/>
            <person name="Cha H."/>
            <person name="Lin T."/>
            <person name="Zhou Q."/>
            <person name="Shang Y."/>
            <person name="Li Y."/>
            <person name="Ivanov S."/>
            <person name="Sharma T."/>
            <person name="Velzen R.V."/>
            <person name="Ruijter N.D."/>
            <person name="Aanen D.K."/>
            <person name="Win J."/>
            <person name="Kamoun S."/>
            <person name="Bisseling T."/>
            <person name="Huang S."/>
        </authorList>
    </citation>
    <scope>NUCLEOTIDE SEQUENCE [LARGE SCALE GENOMIC DNA]</scope>
    <source>
        <strain evidence="2">DAOM197198w</strain>
    </source>
</reference>
<sequence>MKCIIEEKFSIKASIDFGGNINGISQKIINELDLTYHNESNSAELQTPLASYSILGKFKFRLALMLTRNIKVLNV</sequence>
<evidence type="ECO:0000313" key="2">
    <source>
        <dbReference type="Proteomes" id="UP000022910"/>
    </source>
</evidence>
<protein>
    <submittedName>
        <fullName evidence="1">Uncharacterized protein</fullName>
    </submittedName>
</protein>
<dbReference type="EMBL" id="JEMT01011764">
    <property type="protein sequence ID" value="EXX76953.1"/>
    <property type="molecule type" value="Genomic_DNA"/>
</dbReference>